<dbReference type="InterPro" id="IPR002397">
    <property type="entry name" value="Cyt_P450_B"/>
</dbReference>
<dbReference type="Proteomes" id="UP000076442">
    <property type="component" value="Unassembled WGS sequence"/>
</dbReference>
<keyword evidence="2 7" id="KW-0349">Heme</keyword>
<organism evidence="8 9">
    <name type="scientific">Bacillus subtilis</name>
    <dbReference type="NCBI Taxonomy" id="1423"/>
    <lineage>
        <taxon>Bacteria</taxon>
        <taxon>Bacillati</taxon>
        <taxon>Bacillota</taxon>
        <taxon>Bacilli</taxon>
        <taxon>Bacillales</taxon>
        <taxon>Bacillaceae</taxon>
        <taxon>Bacillus</taxon>
    </lineage>
</organism>
<reference evidence="8 9" key="1">
    <citation type="submission" date="2015-09" db="EMBL/GenBank/DDBJ databases">
        <title>Spore heat resistance.</title>
        <authorList>
            <person name="Boekhorst J."/>
            <person name="Berendsen E.M."/>
            <person name="Wells-Bennik M.H."/>
            <person name="Kuipers O.P."/>
        </authorList>
    </citation>
    <scope>NUCLEOTIDE SEQUENCE [LARGE SCALE GENOMIC DNA]</scope>
    <source>
        <strain evidence="8 9">B4122</strain>
    </source>
</reference>
<dbReference type="Pfam" id="PF00067">
    <property type="entry name" value="p450"/>
    <property type="match status" value="1"/>
</dbReference>
<evidence type="ECO:0000256" key="2">
    <source>
        <dbReference type="ARBA" id="ARBA00022617"/>
    </source>
</evidence>
<evidence type="ECO:0000313" key="8">
    <source>
        <dbReference type="EMBL" id="KZD92593.1"/>
    </source>
</evidence>
<keyword evidence="4 7" id="KW-0560">Oxidoreductase</keyword>
<dbReference type="GO" id="GO:0020037">
    <property type="term" value="F:heme binding"/>
    <property type="evidence" value="ECO:0007669"/>
    <property type="project" value="InterPro"/>
</dbReference>
<evidence type="ECO:0000313" key="9">
    <source>
        <dbReference type="Proteomes" id="UP000076442"/>
    </source>
</evidence>
<dbReference type="PANTHER" id="PTHR46696">
    <property type="entry name" value="P450, PUTATIVE (EUROFUNG)-RELATED"/>
    <property type="match status" value="1"/>
</dbReference>
<accession>A0AAP1E7Q5</accession>
<gene>
    <name evidence="8" type="ORF">B4122_1500</name>
</gene>
<protein>
    <submittedName>
        <fullName evidence="8">Cytochrome P450 hydroxylase</fullName>
    </submittedName>
</protein>
<dbReference type="CDD" id="cd11032">
    <property type="entry name" value="P450_EryK-like"/>
    <property type="match status" value="1"/>
</dbReference>
<dbReference type="GO" id="GO:0005506">
    <property type="term" value="F:iron ion binding"/>
    <property type="evidence" value="ECO:0007669"/>
    <property type="project" value="InterPro"/>
</dbReference>
<comment type="similarity">
    <text evidence="1 7">Belongs to the cytochrome P450 family.</text>
</comment>
<dbReference type="InterPro" id="IPR001128">
    <property type="entry name" value="Cyt_P450"/>
</dbReference>
<dbReference type="InterPro" id="IPR017972">
    <property type="entry name" value="Cyt_P450_CS"/>
</dbReference>
<name>A0AAP1E7Q5_BACIU</name>
<evidence type="ECO:0000256" key="3">
    <source>
        <dbReference type="ARBA" id="ARBA00022723"/>
    </source>
</evidence>
<keyword evidence="6 7" id="KW-0503">Monooxygenase</keyword>
<dbReference type="Gene3D" id="1.10.630.10">
    <property type="entry name" value="Cytochrome P450"/>
    <property type="match status" value="1"/>
</dbReference>
<sequence>MEHSLLNFFKGVTIMSVLNRRQALQRALLNGKNKQDAYHPFPWYESMRKDAPVSFDEENQVWSVFLYDDVKKVVGDKELFSSYMPQQTSSIGNSIINMDPPKHTKIRSVVNKAFTPRVMKQWEPRIQEITDELIQKCQGRSEFDLVHDFSYPLPVIVISELLGVPSAHMDQFKAWSDLLVSTPKDKSEEAEKAFLEERDKCEEELAAFFAGIIEEKRNKPAQDIISILVKAEETGEKLSGEELIPFCTLLLVAGNETTTNLISNAMYSILETPGVYEELRSHPELMPQAVEEALRFRAPAPVLRRIAKRDTEIGGHLIKEGDMVLAFVASANRDEAKFDRPHMFDIRRHPNPHIAFGHGIHFCLGAPLARLEANIALTSLISAFPHMECVSITPIENSVIYGLKSFRVKM</sequence>
<proteinExistence type="inferred from homology"/>
<dbReference type="PRINTS" id="PR00385">
    <property type="entry name" value="P450"/>
</dbReference>
<comment type="caution">
    <text evidence="8">The sequence shown here is derived from an EMBL/GenBank/DDBJ whole genome shotgun (WGS) entry which is preliminary data.</text>
</comment>
<evidence type="ECO:0000256" key="1">
    <source>
        <dbReference type="ARBA" id="ARBA00010617"/>
    </source>
</evidence>
<dbReference type="SUPFAM" id="SSF48264">
    <property type="entry name" value="Cytochrome P450"/>
    <property type="match status" value="1"/>
</dbReference>
<dbReference type="PROSITE" id="PS00086">
    <property type="entry name" value="CYTOCHROME_P450"/>
    <property type="match status" value="1"/>
</dbReference>
<dbReference type="PRINTS" id="PR00359">
    <property type="entry name" value="BP450"/>
</dbReference>
<dbReference type="FunFam" id="1.10.630.10:FF:000018">
    <property type="entry name" value="Cytochrome P450 monooxygenase"/>
    <property type="match status" value="1"/>
</dbReference>
<keyword evidence="3 7" id="KW-0479">Metal-binding</keyword>
<dbReference type="GO" id="GO:0004497">
    <property type="term" value="F:monooxygenase activity"/>
    <property type="evidence" value="ECO:0007669"/>
    <property type="project" value="UniProtKB-KW"/>
</dbReference>
<evidence type="ECO:0000256" key="5">
    <source>
        <dbReference type="ARBA" id="ARBA00023004"/>
    </source>
</evidence>
<dbReference type="GO" id="GO:0016705">
    <property type="term" value="F:oxidoreductase activity, acting on paired donors, with incorporation or reduction of molecular oxygen"/>
    <property type="evidence" value="ECO:0007669"/>
    <property type="project" value="InterPro"/>
</dbReference>
<keyword evidence="5 7" id="KW-0408">Iron</keyword>
<evidence type="ECO:0000256" key="6">
    <source>
        <dbReference type="ARBA" id="ARBA00023033"/>
    </source>
</evidence>
<dbReference type="EMBL" id="LJZV01000009">
    <property type="protein sequence ID" value="KZD92593.1"/>
    <property type="molecule type" value="Genomic_DNA"/>
</dbReference>
<dbReference type="PANTHER" id="PTHR46696:SF1">
    <property type="entry name" value="CYTOCHROME P450 YJIB-RELATED"/>
    <property type="match status" value="1"/>
</dbReference>
<evidence type="ECO:0000256" key="4">
    <source>
        <dbReference type="ARBA" id="ARBA00023002"/>
    </source>
</evidence>
<dbReference type="AlphaFoldDB" id="A0AAP1E7Q5"/>
<evidence type="ECO:0000256" key="7">
    <source>
        <dbReference type="RuleBase" id="RU000461"/>
    </source>
</evidence>
<dbReference type="InterPro" id="IPR036396">
    <property type="entry name" value="Cyt_P450_sf"/>
</dbReference>